<dbReference type="AlphaFoldDB" id="A0A2Z6IM17"/>
<evidence type="ECO:0000256" key="1">
    <source>
        <dbReference type="SAM" id="MobiDB-lite"/>
    </source>
</evidence>
<dbReference type="EMBL" id="AP018795">
    <property type="protein sequence ID" value="BBF66602.1"/>
    <property type="molecule type" value="Genomic_DNA"/>
</dbReference>
<protein>
    <submittedName>
        <fullName evidence="2">Uncharacterized protein</fullName>
    </submittedName>
</protein>
<feature type="compositionally biased region" description="Basic and acidic residues" evidence="1">
    <location>
        <begin position="54"/>
        <end position="70"/>
    </location>
</feature>
<organism evidence="2 3">
    <name type="scientific">Acidithiobacillus ferridurans</name>
    <dbReference type="NCBI Taxonomy" id="1232575"/>
    <lineage>
        <taxon>Bacteria</taxon>
        <taxon>Pseudomonadati</taxon>
        <taxon>Pseudomonadota</taxon>
        <taxon>Acidithiobacillia</taxon>
        <taxon>Acidithiobacillales</taxon>
        <taxon>Acidithiobacillaceae</taxon>
        <taxon>Acidithiobacillus</taxon>
    </lineage>
</organism>
<dbReference type="Proteomes" id="UP000280188">
    <property type="component" value="Chromosome"/>
</dbReference>
<gene>
    <name evidence="2" type="ORF">AFERRID_28200</name>
</gene>
<feature type="region of interest" description="Disordered" evidence="1">
    <location>
        <begin position="51"/>
        <end position="70"/>
    </location>
</feature>
<evidence type="ECO:0000313" key="3">
    <source>
        <dbReference type="Proteomes" id="UP000280188"/>
    </source>
</evidence>
<keyword evidence="3" id="KW-1185">Reference proteome</keyword>
<proteinExistence type="predicted"/>
<dbReference type="Gene3D" id="3.10.20.860">
    <property type="match status" value="1"/>
</dbReference>
<dbReference type="KEGG" id="afj:AFERRID_28200"/>
<reference evidence="2 3" key="1">
    <citation type="journal article" date="2018" name="Microbiol. Resour. Announc.">
        <title>Complete Genome Sequence of Acidithiobacillus ferridurans JCM 18981.</title>
        <authorList>
            <person name="Miyauchi T."/>
            <person name="Kouzuma A."/>
            <person name="Abe T."/>
            <person name="Watanabe K."/>
        </authorList>
    </citation>
    <scope>NUCLEOTIDE SEQUENCE [LARGE SCALE GENOMIC DNA]</scope>
    <source>
        <strain evidence="3">ATCC 33020 / DSM 29468 / JCM 18981 / 11Fe</strain>
    </source>
</reference>
<sequence>MEYKGITRTIPSQYKVCTACGSEQADIDDLRVNKRAMQAFKKKVDELLTGQEVKTLRENSHKKPSDESLL</sequence>
<evidence type="ECO:0000313" key="2">
    <source>
        <dbReference type="EMBL" id="BBF66602.1"/>
    </source>
</evidence>
<name>A0A2Z6IM17_ACIFI</name>
<accession>A0A2Z6IM17</accession>